<dbReference type="Proteomes" id="UP000094329">
    <property type="component" value="Unassembled WGS sequence"/>
</dbReference>
<gene>
    <name evidence="1" type="ORF">BGC07_10155</name>
</gene>
<protein>
    <submittedName>
        <fullName evidence="1">Uncharacterized protein</fullName>
    </submittedName>
</protein>
<keyword evidence="2" id="KW-1185">Reference proteome</keyword>
<proteinExistence type="predicted"/>
<reference evidence="1 2" key="1">
    <citation type="submission" date="2016-08" db="EMBL/GenBank/DDBJ databases">
        <title>Draft genome sequence of Candidatus Piscirickettsia litoralis, from seawater.</title>
        <authorList>
            <person name="Wan X."/>
            <person name="Lee A.J."/>
            <person name="Hou S."/>
            <person name="Donachie S.P."/>
        </authorList>
    </citation>
    <scope>NUCLEOTIDE SEQUENCE [LARGE SCALE GENOMIC DNA]</scope>
    <source>
        <strain evidence="1 2">Y2</strain>
    </source>
</reference>
<organism evidence="1 2">
    <name type="scientific">Piscirickettsia litoralis</name>
    <dbReference type="NCBI Taxonomy" id="1891921"/>
    <lineage>
        <taxon>Bacteria</taxon>
        <taxon>Pseudomonadati</taxon>
        <taxon>Pseudomonadota</taxon>
        <taxon>Gammaproteobacteria</taxon>
        <taxon>Thiotrichales</taxon>
        <taxon>Piscirickettsiaceae</taxon>
        <taxon>Piscirickettsia</taxon>
    </lineage>
</organism>
<comment type="caution">
    <text evidence="1">The sequence shown here is derived from an EMBL/GenBank/DDBJ whole genome shotgun (WGS) entry which is preliminary data.</text>
</comment>
<accession>A0ABX3A3W6</accession>
<sequence>MNHQYTLISMTFNLPETQCTLKNMVTTEELYISINQLAQQGHLLKQLNKESLTAVLFQLEQENQILHH</sequence>
<dbReference type="RefSeq" id="WP_069313014.1">
    <property type="nucleotide sequence ID" value="NZ_MDTU01000001.1"/>
</dbReference>
<dbReference type="EMBL" id="MDTU01000001">
    <property type="protein sequence ID" value="ODN43215.1"/>
    <property type="molecule type" value="Genomic_DNA"/>
</dbReference>
<name>A0ABX3A3W6_9GAMM</name>
<evidence type="ECO:0000313" key="1">
    <source>
        <dbReference type="EMBL" id="ODN43215.1"/>
    </source>
</evidence>
<evidence type="ECO:0000313" key="2">
    <source>
        <dbReference type="Proteomes" id="UP000094329"/>
    </source>
</evidence>